<feature type="repeat" description="TPR" evidence="1">
    <location>
        <begin position="110"/>
        <end position="143"/>
    </location>
</feature>
<dbReference type="PROSITE" id="PS50005">
    <property type="entry name" value="TPR"/>
    <property type="match status" value="1"/>
</dbReference>
<evidence type="ECO:0000256" key="1">
    <source>
        <dbReference type="PROSITE-ProRule" id="PRU00339"/>
    </source>
</evidence>
<reference evidence="3" key="1">
    <citation type="submission" date="2017-09" db="EMBL/GenBank/DDBJ databases">
        <title>Depth-based differentiation of microbial function through sediment-hosted aquifers and enrichment of novel symbionts in the deep terrestrial subsurface.</title>
        <authorList>
            <person name="Probst A.J."/>
            <person name="Ladd B."/>
            <person name="Jarett J.K."/>
            <person name="Geller-Mcgrath D.E."/>
            <person name="Sieber C.M.K."/>
            <person name="Emerson J.B."/>
            <person name="Anantharaman K."/>
            <person name="Thomas B.C."/>
            <person name="Malmstrom R."/>
            <person name="Stieglmeier M."/>
            <person name="Klingl A."/>
            <person name="Woyke T."/>
            <person name="Ryan C.M."/>
            <person name="Banfield J.F."/>
        </authorList>
    </citation>
    <scope>NUCLEOTIDE SEQUENCE [LARGE SCALE GENOMIC DNA]</scope>
</reference>
<keyword evidence="1" id="KW-0802">TPR repeat</keyword>
<dbReference type="AlphaFoldDB" id="A0A2M8C5D9"/>
<gene>
    <name evidence="2" type="ORF">CO101_02300</name>
</gene>
<evidence type="ECO:0000313" key="3">
    <source>
        <dbReference type="Proteomes" id="UP000229421"/>
    </source>
</evidence>
<sequence>MKKRKLLVILIIVLLALIFLWRQKATRDQVDEGLVYPQGSLQAEKSLQQALDAKSQDKPDQAIAFIEPVYRGDPDNILCLEVYAWAKYRQRNYDQSAELYQKLVEKSRTATYLSYLGNALRDTGKNGEAIKAYEQAIELNINFNTAYQNLINVYKAQNWQGKKNLVAFLQTQASNTNNKVAGRYLEEVLKQ</sequence>
<name>A0A2M8C5D9_9BACT</name>
<dbReference type="Proteomes" id="UP000229421">
    <property type="component" value="Unassembled WGS sequence"/>
</dbReference>
<dbReference type="InterPro" id="IPR011990">
    <property type="entry name" value="TPR-like_helical_dom_sf"/>
</dbReference>
<accession>A0A2M8C5D9</accession>
<dbReference type="InterPro" id="IPR019734">
    <property type="entry name" value="TPR_rpt"/>
</dbReference>
<dbReference type="EMBL" id="PFTZ01000064">
    <property type="protein sequence ID" value="PJB51369.1"/>
    <property type="molecule type" value="Genomic_DNA"/>
</dbReference>
<dbReference type="Pfam" id="PF13432">
    <property type="entry name" value="TPR_16"/>
    <property type="match status" value="1"/>
</dbReference>
<proteinExistence type="predicted"/>
<dbReference type="SUPFAM" id="SSF48452">
    <property type="entry name" value="TPR-like"/>
    <property type="match status" value="1"/>
</dbReference>
<dbReference type="Gene3D" id="1.25.40.10">
    <property type="entry name" value="Tetratricopeptide repeat domain"/>
    <property type="match status" value="2"/>
</dbReference>
<evidence type="ECO:0000313" key="2">
    <source>
        <dbReference type="EMBL" id="PJB51369.1"/>
    </source>
</evidence>
<comment type="caution">
    <text evidence="2">The sequence shown here is derived from an EMBL/GenBank/DDBJ whole genome shotgun (WGS) entry which is preliminary data.</text>
</comment>
<organism evidence="2 3">
    <name type="scientific">Candidatus Berkelbacteria bacterium CG_4_9_14_3_um_filter_39_23</name>
    <dbReference type="NCBI Taxonomy" id="1974508"/>
    <lineage>
        <taxon>Bacteria</taxon>
        <taxon>Candidatus Berkelbacteria</taxon>
    </lineage>
</organism>
<protein>
    <submittedName>
        <fullName evidence="2">Uncharacterized protein</fullName>
    </submittedName>
</protein>
<dbReference type="SMART" id="SM00028">
    <property type="entry name" value="TPR"/>
    <property type="match status" value="1"/>
</dbReference>